<feature type="compositionally biased region" description="Low complexity" evidence="1">
    <location>
        <begin position="211"/>
        <end position="223"/>
    </location>
</feature>
<feature type="compositionally biased region" description="Basic and acidic residues" evidence="1">
    <location>
        <begin position="170"/>
        <end position="179"/>
    </location>
</feature>
<evidence type="ECO:0000256" key="1">
    <source>
        <dbReference type="SAM" id="MobiDB-lite"/>
    </source>
</evidence>
<feature type="region of interest" description="Disordered" evidence="1">
    <location>
        <begin position="116"/>
        <end position="192"/>
    </location>
</feature>
<organism evidence="2">
    <name type="scientific">Gongylonema pulchrum</name>
    <dbReference type="NCBI Taxonomy" id="637853"/>
    <lineage>
        <taxon>Eukaryota</taxon>
        <taxon>Metazoa</taxon>
        <taxon>Ecdysozoa</taxon>
        <taxon>Nematoda</taxon>
        <taxon>Chromadorea</taxon>
        <taxon>Rhabditida</taxon>
        <taxon>Spirurina</taxon>
        <taxon>Spiruromorpha</taxon>
        <taxon>Spiruroidea</taxon>
        <taxon>Gongylonematidae</taxon>
        <taxon>Gongylonema</taxon>
    </lineage>
</organism>
<proteinExistence type="predicted"/>
<sequence>LIVADSVVNDRPTYTFTSILPKEVEDWPPLILDFDFEEDLPISASSQAQIMRELEPASVRGFLDPDDELELGAEHWDLSGFHSEYERRKRQSQVAPSYSPQLLAVHEQEQQMLAGPLADRAPPMPPPRRRSLLLTERQGDRPQSIHFIREPEPPPEDEPEPSPDQWDLSGFHEEYERRKLSQMPPPYSPELLALHEQEQQMLAGPLADRAPPVVVPSGRSSPPLWQRRGAPPPPLLPTSSLPPPSPIYDAREWELEEEEDWEDEGGFFR</sequence>
<feature type="compositionally biased region" description="Pro residues" evidence="1">
    <location>
        <begin position="230"/>
        <end position="246"/>
    </location>
</feature>
<reference evidence="2" key="1">
    <citation type="submission" date="2016-06" db="UniProtKB">
        <authorList>
            <consortium name="WormBaseParasite"/>
        </authorList>
    </citation>
    <scope>IDENTIFICATION</scope>
</reference>
<feature type="compositionally biased region" description="Acidic residues" evidence="1">
    <location>
        <begin position="254"/>
        <end position="269"/>
    </location>
</feature>
<accession>A0A183D2N4</accession>
<feature type="region of interest" description="Disordered" evidence="1">
    <location>
        <begin position="208"/>
        <end position="269"/>
    </location>
</feature>
<dbReference type="WBParaSite" id="GPUH_0000298001-mRNA-1">
    <property type="protein sequence ID" value="GPUH_0000298001-mRNA-1"/>
    <property type="gene ID" value="GPUH_0000298001"/>
</dbReference>
<protein>
    <submittedName>
        <fullName evidence="2">AGC-kinase C-terminal domain-containing protein</fullName>
    </submittedName>
</protein>
<dbReference type="AlphaFoldDB" id="A0A183D2N4"/>
<name>A0A183D2N4_9BILA</name>
<evidence type="ECO:0000313" key="2">
    <source>
        <dbReference type="WBParaSite" id="GPUH_0000298001-mRNA-1"/>
    </source>
</evidence>